<evidence type="ECO:0000313" key="7">
    <source>
        <dbReference type="EMBL" id="KSZ56457.1"/>
    </source>
</evidence>
<evidence type="ECO:0000256" key="6">
    <source>
        <dbReference type="ARBA" id="ARBA00047400"/>
    </source>
</evidence>
<dbReference type="GO" id="GO:0004316">
    <property type="term" value="F:3-oxoacyl-[acyl-carrier-protein] reductase (NADPH) activity"/>
    <property type="evidence" value="ECO:0007669"/>
    <property type="project" value="UniProtKB-EC"/>
</dbReference>
<dbReference type="SUPFAM" id="SSF51735">
    <property type="entry name" value="NAD(P)-binding Rossmann-fold domains"/>
    <property type="match status" value="1"/>
</dbReference>
<sequence length="265" mass="27240">MDLGLTAKRAIVTGGSRGIGYAIARALATEGADVVIAARTAADLDIAAKTLSEETGRRIVPVPTDTGDQASVDALVARAVAELGGVDILVNSAATPWSANKPTDFAATTDDVVRNEVEIKVLGCLRTARAVAPYLIEQGWGRIINISGLGARSANSIAQTVRNVSVAAVTKNLADELGPHGINVTVVHPGRTRTERLAARLAEESAETGTPVAELEQQIAKNSVNRLIDASEVADVVAFLASPRSIGITGDAIAVGGGVPGAVYY</sequence>
<proteinExistence type="inferred from homology"/>
<dbReference type="PANTHER" id="PTHR42879:SF6">
    <property type="entry name" value="NADPH-DEPENDENT REDUCTASE BACG"/>
    <property type="match status" value="1"/>
</dbReference>
<protein>
    <recommendedName>
        <fullName evidence="5">3-oxoacyl-[acyl-carrier-protein] reductase MabA</fullName>
    </recommendedName>
</protein>
<gene>
    <name evidence="7" type="ORF">Z045_22930</name>
</gene>
<keyword evidence="3" id="KW-0134">Cell wall</keyword>
<dbReference type="InterPro" id="IPR036291">
    <property type="entry name" value="NAD(P)-bd_dom_sf"/>
</dbReference>
<dbReference type="Proteomes" id="UP000053060">
    <property type="component" value="Unassembled WGS sequence"/>
</dbReference>
<dbReference type="InterPro" id="IPR002347">
    <property type="entry name" value="SDR_fam"/>
</dbReference>
<evidence type="ECO:0000256" key="4">
    <source>
        <dbReference type="ARBA" id="ARBA00023002"/>
    </source>
</evidence>
<name>A0A0V9UEL3_9NOCA</name>
<comment type="similarity">
    <text evidence="2">Belongs to the short-chain dehydrogenases/reductases (SDR) family.</text>
</comment>
<evidence type="ECO:0000256" key="5">
    <source>
        <dbReference type="ARBA" id="ARBA00040781"/>
    </source>
</evidence>
<comment type="subcellular location">
    <subcellularLocation>
        <location evidence="1">Secreted</location>
        <location evidence="1">Cell wall</location>
    </subcellularLocation>
</comment>
<evidence type="ECO:0000256" key="1">
    <source>
        <dbReference type="ARBA" id="ARBA00004191"/>
    </source>
</evidence>
<comment type="caution">
    <text evidence="7">The sequence shown here is derived from an EMBL/GenBank/DDBJ whole genome shotgun (WGS) entry which is preliminary data.</text>
</comment>
<evidence type="ECO:0000256" key="2">
    <source>
        <dbReference type="ARBA" id="ARBA00006484"/>
    </source>
</evidence>
<dbReference type="PATRIC" id="fig|1441730.3.peg.4799"/>
<dbReference type="InterPro" id="IPR050259">
    <property type="entry name" value="SDR"/>
</dbReference>
<dbReference type="RefSeq" id="WP_060654350.1">
    <property type="nucleotide sequence ID" value="NZ_AZXY01000015.1"/>
</dbReference>
<keyword evidence="3" id="KW-0964">Secreted</keyword>
<dbReference type="FunFam" id="3.40.50.720:FF:000084">
    <property type="entry name" value="Short-chain dehydrogenase reductase"/>
    <property type="match status" value="1"/>
</dbReference>
<accession>A0A0V9UEL3</accession>
<dbReference type="PRINTS" id="PR00081">
    <property type="entry name" value="GDHRDH"/>
</dbReference>
<comment type="catalytic activity">
    <reaction evidence="6">
        <text>a (3R)-hydroxyacyl-[ACP] + NADP(+) = a 3-oxoacyl-[ACP] + NADPH + H(+)</text>
        <dbReference type="Rhea" id="RHEA:17397"/>
        <dbReference type="Rhea" id="RHEA-COMP:9916"/>
        <dbReference type="Rhea" id="RHEA-COMP:9945"/>
        <dbReference type="ChEBI" id="CHEBI:15378"/>
        <dbReference type="ChEBI" id="CHEBI:57783"/>
        <dbReference type="ChEBI" id="CHEBI:58349"/>
        <dbReference type="ChEBI" id="CHEBI:78776"/>
        <dbReference type="ChEBI" id="CHEBI:78827"/>
        <dbReference type="EC" id="1.1.1.100"/>
    </reaction>
    <physiologicalReaction direction="right-to-left" evidence="6">
        <dbReference type="Rhea" id="RHEA:17399"/>
    </physiologicalReaction>
</comment>
<dbReference type="Pfam" id="PF13561">
    <property type="entry name" value="adh_short_C2"/>
    <property type="match status" value="1"/>
</dbReference>
<evidence type="ECO:0000256" key="3">
    <source>
        <dbReference type="ARBA" id="ARBA00022512"/>
    </source>
</evidence>
<evidence type="ECO:0000313" key="8">
    <source>
        <dbReference type="Proteomes" id="UP000053060"/>
    </source>
</evidence>
<dbReference type="AlphaFoldDB" id="A0A0V9UEL3"/>
<organism evidence="7 8">
    <name type="scientific">Rhodococcus pyridinivorans KG-16</name>
    <dbReference type="NCBI Taxonomy" id="1441730"/>
    <lineage>
        <taxon>Bacteria</taxon>
        <taxon>Bacillati</taxon>
        <taxon>Actinomycetota</taxon>
        <taxon>Actinomycetes</taxon>
        <taxon>Mycobacteriales</taxon>
        <taxon>Nocardiaceae</taxon>
        <taxon>Rhodococcus</taxon>
    </lineage>
</organism>
<reference evidence="7 8" key="2">
    <citation type="journal article" date="2016" name="Genome Announc.">
        <title>Draft Genome Sequence of a Versatile Hydrocarbon-Degrading Bacterium, Rhodococcus pyridinivorans Strain KG-16, Collected from Oil Fields in India.</title>
        <authorList>
            <person name="Aggarwal R.K."/>
            <person name="Dawar C."/>
            <person name="Phanindranath R."/>
            <person name="Mutnuri L."/>
            <person name="Dayal A.M."/>
        </authorList>
    </citation>
    <scope>NUCLEOTIDE SEQUENCE [LARGE SCALE GENOMIC DNA]</scope>
    <source>
        <strain evidence="7 8">KG-16</strain>
    </source>
</reference>
<dbReference type="EMBL" id="AZXY01000015">
    <property type="protein sequence ID" value="KSZ56457.1"/>
    <property type="molecule type" value="Genomic_DNA"/>
</dbReference>
<reference evidence="8" key="1">
    <citation type="submission" date="2015-01" db="EMBL/GenBank/DDBJ databases">
        <title>Draft genome sequence of Rhodococcus pyridinivorans strain KG-16, a hydrocarbon-degrading bacterium.</title>
        <authorList>
            <person name="Aggarwal R.K."/>
            <person name="Dawar C."/>
        </authorList>
    </citation>
    <scope>NUCLEOTIDE SEQUENCE [LARGE SCALE GENOMIC DNA]</scope>
    <source>
        <strain evidence="8">KG-16</strain>
    </source>
</reference>
<dbReference type="PANTHER" id="PTHR42879">
    <property type="entry name" value="3-OXOACYL-(ACYL-CARRIER-PROTEIN) REDUCTASE"/>
    <property type="match status" value="1"/>
</dbReference>
<dbReference type="Gene3D" id="3.40.50.720">
    <property type="entry name" value="NAD(P)-binding Rossmann-like Domain"/>
    <property type="match status" value="1"/>
</dbReference>
<keyword evidence="4" id="KW-0560">Oxidoreductase</keyword>